<gene>
    <name evidence="1" type="ORF">LSAA_13020</name>
</gene>
<proteinExistence type="predicted"/>
<name>A0A7R8HBB3_LEPSM</name>
<reference evidence="1" key="1">
    <citation type="submission" date="2021-02" db="EMBL/GenBank/DDBJ databases">
        <authorList>
            <person name="Bekaert M."/>
        </authorList>
    </citation>
    <scope>NUCLEOTIDE SEQUENCE</scope>
    <source>
        <strain evidence="1">IoA-00</strain>
    </source>
</reference>
<evidence type="ECO:0000313" key="2">
    <source>
        <dbReference type="Proteomes" id="UP000675881"/>
    </source>
</evidence>
<dbReference type="Proteomes" id="UP000675881">
    <property type="component" value="Chromosome 7"/>
</dbReference>
<dbReference type="AlphaFoldDB" id="A0A7R8HBB3"/>
<dbReference type="PANTHER" id="PTHR45913:SF5">
    <property type="entry name" value="GENERAL TRANSCRIPTION FACTOR II-I REPEAT DOMAIN-CONTAINING PROTEIN 2A-LIKE PROTEIN"/>
    <property type="match status" value="1"/>
</dbReference>
<evidence type="ECO:0000313" key="1">
    <source>
        <dbReference type="EMBL" id="CAF2991493.1"/>
    </source>
</evidence>
<accession>A0A7R8HBB3</accession>
<dbReference type="PANTHER" id="PTHR45913">
    <property type="entry name" value="EPM2A-INTERACTING PROTEIN 1"/>
    <property type="match status" value="1"/>
</dbReference>
<protein>
    <submittedName>
        <fullName evidence="1">(salmon louse) hypothetical protein</fullName>
    </submittedName>
</protein>
<dbReference type="OrthoDB" id="6351834at2759"/>
<dbReference type="EMBL" id="HG994586">
    <property type="protein sequence ID" value="CAF2991493.1"/>
    <property type="molecule type" value="Genomic_DNA"/>
</dbReference>
<sequence>MGIDYFSKCASICTDGAPSMIGCHNGLIAKVHELKPDVIAVHCFILQENLSANINMDHVNSVVVKIVNYIRSRGLSHRDFQESFRHLEGQFILRRFAGLAEHQHCNLSGLLLDIPEVETKRGSRTV</sequence>
<keyword evidence="2" id="KW-1185">Reference proteome</keyword>
<organism evidence="1 2">
    <name type="scientific">Lepeophtheirus salmonis</name>
    <name type="common">Salmon louse</name>
    <name type="synonym">Caligus salmonis</name>
    <dbReference type="NCBI Taxonomy" id="72036"/>
    <lineage>
        <taxon>Eukaryota</taxon>
        <taxon>Metazoa</taxon>
        <taxon>Ecdysozoa</taxon>
        <taxon>Arthropoda</taxon>
        <taxon>Crustacea</taxon>
        <taxon>Multicrustacea</taxon>
        <taxon>Hexanauplia</taxon>
        <taxon>Copepoda</taxon>
        <taxon>Siphonostomatoida</taxon>
        <taxon>Caligidae</taxon>
        <taxon>Lepeophtheirus</taxon>
    </lineage>
</organism>